<dbReference type="HOGENOM" id="CLU_063816_1_0_3"/>
<dbReference type="Gene3D" id="3.40.50.300">
    <property type="entry name" value="P-loop containing nucleotide triphosphate hydrolases"/>
    <property type="match status" value="1"/>
</dbReference>
<dbReference type="InterPro" id="IPR003959">
    <property type="entry name" value="ATPase_AAA_core"/>
</dbReference>
<dbReference type="InterPro" id="IPR027417">
    <property type="entry name" value="P-loop_NTPase"/>
</dbReference>
<dbReference type="KEGG" id="oni:Osc7112_0427"/>
<dbReference type="RefSeq" id="WP_015174370.1">
    <property type="nucleotide sequence ID" value="NC_019729.1"/>
</dbReference>
<dbReference type="STRING" id="179408.Osc7112_0427"/>
<dbReference type="AlphaFoldDB" id="K9VCU2"/>
<dbReference type="SUPFAM" id="SSF52540">
    <property type="entry name" value="P-loop containing nucleoside triphosphate hydrolases"/>
    <property type="match status" value="1"/>
</dbReference>
<evidence type="ECO:0000313" key="3">
    <source>
        <dbReference type="Proteomes" id="UP000010478"/>
    </source>
</evidence>
<dbReference type="PATRIC" id="fig|179408.3.peg.534"/>
<dbReference type="GO" id="GO:0016887">
    <property type="term" value="F:ATP hydrolysis activity"/>
    <property type="evidence" value="ECO:0007669"/>
    <property type="project" value="InterPro"/>
</dbReference>
<evidence type="ECO:0000313" key="2">
    <source>
        <dbReference type="EMBL" id="AFZ05035.1"/>
    </source>
</evidence>
<dbReference type="EMBL" id="CP003614">
    <property type="protein sequence ID" value="AFZ05035.1"/>
    <property type="molecule type" value="Genomic_DNA"/>
</dbReference>
<protein>
    <recommendedName>
        <fullName evidence="1">ATPase AAA-type core domain-containing protein</fullName>
    </recommendedName>
</protein>
<name>K9VCU2_9CYAN</name>
<dbReference type="Pfam" id="PF13304">
    <property type="entry name" value="AAA_21"/>
    <property type="match status" value="1"/>
</dbReference>
<dbReference type="InterPro" id="IPR014555">
    <property type="entry name" value="RecF-like"/>
</dbReference>
<accession>K9VCU2</accession>
<dbReference type="OrthoDB" id="9801813at2"/>
<dbReference type="Proteomes" id="UP000010478">
    <property type="component" value="Chromosome"/>
</dbReference>
<dbReference type="eggNOG" id="COG1106">
    <property type="taxonomic scope" value="Bacteria"/>
</dbReference>
<gene>
    <name evidence="2" type="ORF">Osc7112_0427</name>
</gene>
<reference evidence="2 3" key="1">
    <citation type="submission" date="2012-05" db="EMBL/GenBank/DDBJ databases">
        <title>Finished chromosome of genome of Oscillatoria sp. PCC 7112.</title>
        <authorList>
            <consortium name="US DOE Joint Genome Institute"/>
            <person name="Gugger M."/>
            <person name="Coursin T."/>
            <person name="Rippka R."/>
            <person name="Tandeau De Marsac N."/>
            <person name="Huntemann M."/>
            <person name="Wei C.-L."/>
            <person name="Han J."/>
            <person name="Detter J.C."/>
            <person name="Han C."/>
            <person name="Tapia R."/>
            <person name="Davenport K."/>
            <person name="Daligault H."/>
            <person name="Erkkila T."/>
            <person name="Gu W."/>
            <person name="Munk A.C.C."/>
            <person name="Teshima H."/>
            <person name="Xu Y."/>
            <person name="Chain P."/>
            <person name="Chen A."/>
            <person name="Krypides N."/>
            <person name="Mavromatis K."/>
            <person name="Markowitz V."/>
            <person name="Szeto E."/>
            <person name="Ivanova N."/>
            <person name="Mikhailova N."/>
            <person name="Ovchinnikova G."/>
            <person name="Pagani I."/>
            <person name="Pati A."/>
            <person name="Goodwin L."/>
            <person name="Peters L."/>
            <person name="Pitluck S."/>
            <person name="Woyke T."/>
            <person name="Kerfeld C."/>
        </authorList>
    </citation>
    <scope>NUCLEOTIDE SEQUENCE [LARGE SCALE GENOMIC DNA]</scope>
    <source>
        <strain evidence="2 3">PCC 7112</strain>
    </source>
</reference>
<evidence type="ECO:0000259" key="1">
    <source>
        <dbReference type="Pfam" id="PF13304"/>
    </source>
</evidence>
<dbReference type="PIRSF" id="PIRSF029347">
    <property type="entry name" value="RecF"/>
    <property type="match status" value="1"/>
</dbReference>
<dbReference type="GO" id="GO:0005524">
    <property type="term" value="F:ATP binding"/>
    <property type="evidence" value="ECO:0007669"/>
    <property type="project" value="InterPro"/>
</dbReference>
<dbReference type="PANTHER" id="PTHR43581">
    <property type="entry name" value="ATP/GTP PHOSPHATASE"/>
    <property type="match status" value="1"/>
</dbReference>
<proteinExistence type="predicted"/>
<dbReference type="InterPro" id="IPR051396">
    <property type="entry name" value="Bact_Antivir_Def_Nuclease"/>
</dbReference>
<feature type="domain" description="ATPase AAA-type core" evidence="1">
    <location>
        <begin position="24"/>
        <end position="319"/>
    </location>
</feature>
<organism evidence="2 3">
    <name type="scientific">Phormidium nigroviride PCC 7112</name>
    <dbReference type="NCBI Taxonomy" id="179408"/>
    <lineage>
        <taxon>Bacteria</taxon>
        <taxon>Bacillati</taxon>
        <taxon>Cyanobacteriota</taxon>
        <taxon>Cyanophyceae</taxon>
        <taxon>Oscillatoriophycideae</taxon>
        <taxon>Oscillatoriales</taxon>
        <taxon>Oscillatoriaceae</taxon>
        <taxon>Phormidium</taxon>
    </lineage>
</organism>
<sequence>MLRDLTIQNYRCFKDFQIDELARVNLIVGQNNSGKTTFLEAIYLLVQQQSIQALFDVLNGRGEMSNIKTQLASGQAVNRSKYQFEHIFYGHQLTPDRSIYIQSQKEEQLSLKIQANPTNQQVVIPVAEELETRFLGWELIAYYNQNSQVKISLLRDATIANLSSLLSVQSTEINDNYLSLVGASKDNFNLLKTTAITFNEMAVLWDGITLTPKEESVVAALQILEPDVERISFTSNPSNNSGILIKIRGQNHPIPLGSMGDGMRRILSIAMAAVSSQNGFLLVDEIDTGLYYQTQTDMWRLIFETAQRLNVQVFATTHSWDCIAAFQEALEQSEDSSVGKLFRLSRRGEEIRAVEYTPDELSVAVRQSIEVR</sequence>
<dbReference type="PANTHER" id="PTHR43581:SF4">
    <property type="entry name" value="ATP_GTP PHOSPHATASE"/>
    <property type="match status" value="1"/>
</dbReference>
<keyword evidence="3" id="KW-1185">Reference proteome</keyword>